<keyword evidence="2" id="KW-1185">Reference proteome</keyword>
<evidence type="ECO:0000313" key="1">
    <source>
        <dbReference type="EMBL" id="KAB0352003.1"/>
    </source>
</evidence>
<organism evidence="1 2">
    <name type="scientific">Muntiacus muntjak</name>
    <name type="common">Barking deer</name>
    <name type="synonym">Indian muntjac</name>
    <dbReference type="NCBI Taxonomy" id="9888"/>
    <lineage>
        <taxon>Eukaryota</taxon>
        <taxon>Metazoa</taxon>
        <taxon>Chordata</taxon>
        <taxon>Craniata</taxon>
        <taxon>Vertebrata</taxon>
        <taxon>Euteleostomi</taxon>
        <taxon>Mammalia</taxon>
        <taxon>Eutheria</taxon>
        <taxon>Laurasiatheria</taxon>
        <taxon>Artiodactyla</taxon>
        <taxon>Ruminantia</taxon>
        <taxon>Pecora</taxon>
        <taxon>Cervidae</taxon>
        <taxon>Muntiacinae</taxon>
        <taxon>Muntiacus</taxon>
    </lineage>
</organism>
<dbReference type="EMBL" id="VCEA01000002">
    <property type="protein sequence ID" value="KAB0352003.1"/>
    <property type="molecule type" value="Genomic_DNA"/>
</dbReference>
<dbReference type="AlphaFoldDB" id="A0A5N3VS89"/>
<comment type="caution">
    <text evidence="1">The sequence shown here is derived from an EMBL/GenBank/DDBJ whole genome shotgun (WGS) entry which is preliminary data.</text>
</comment>
<gene>
    <name evidence="1" type="ORF">FD754_016860</name>
</gene>
<dbReference type="Proteomes" id="UP000326458">
    <property type="component" value="Unassembled WGS sequence"/>
</dbReference>
<evidence type="ECO:0000313" key="2">
    <source>
        <dbReference type="Proteomes" id="UP000326458"/>
    </source>
</evidence>
<reference evidence="1 2" key="1">
    <citation type="submission" date="2019-06" db="EMBL/GenBank/DDBJ databases">
        <title>Discovery of a novel chromosome fission-fusion reversal in muntjac.</title>
        <authorList>
            <person name="Mudd A.B."/>
            <person name="Bredeson J.V."/>
            <person name="Baum R."/>
            <person name="Hockemeyer D."/>
            <person name="Rokhsar D.S."/>
        </authorList>
    </citation>
    <scope>NUCLEOTIDE SEQUENCE [LARGE SCALE GENOMIC DNA]</scope>
    <source>
        <strain evidence="1">UTSW_UCB_Mm</strain>
        <tissue evidence="1">Fibroblast cell line</tissue>
    </source>
</reference>
<evidence type="ECO:0008006" key="3">
    <source>
        <dbReference type="Google" id="ProtNLM"/>
    </source>
</evidence>
<name>A0A5N3VS89_MUNMU</name>
<proteinExistence type="predicted"/>
<accession>A0A5N3VS89</accession>
<sequence>MHPDSCPLDCKIYVGNLGNNGGCQVRMELSNVEKRSQSCDPPPSWGHQPLDDYWRRSPQPRCRSPKITVLGKKSQALLTFL</sequence>
<protein>
    <recommendedName>
        <fullName evidence="3">RRM domain-containing protein</fullName>
    </recommendedName>
</protein>